<dbReference type="Gene3D" id="3.40.50.2000">
    <property type="entry name" value="Glycogen Phosphorylase B"/>
    <property type="match status" value="2"/>
</dbReference>
<dbReference type="InterPro" id="IPR050194">
    <property type="entry name" value="Glycosyltransferase_grp1"/>
</dbReference>
<gene>
    <name evidence="2" type="ordered locus">BMD_1120</name>
</gene>
<name>D5DBJ9_PRIM3</name>
<dbReference type="CAZy" id="GT4">
    <property type="family name" value="Glycosyltransferase Family 4"/>
</dbReference>
<dbReference type="GO" id="GO:0016757">
    <property type="term" value="F:glycosyltransferase activity"/>
    <property type="evidence" value="ECO:0007669"/>
    <property type="project" value="InterPro"/>
</dbReference>
<feature type="domain" description="Glycosyl transferase family 1" evidence="1">
    <location>
        <begin position="198"/>
        <end position="348"/>
    </location>
</feature>
<reference evidence="2 3" key="1">
    <citation type="journal article" date="2011" name="J. Bacteriol.">
        <title>Genome sequences of the biotechnologically important Bacillus megaterium strains QM B1551 and DSM319.</title>
        <authorList>
            <person name="Eppinger M."/>
            <person name="Bunk B."/>
            <person name="Johns M.A."/>
            <person name="Edirisinghe J.N."/>
            <person name="Kutumbaka K.K."/>
            <person name="Koenig S.S."/>
            <person name="Huot Creasy H."/>
            <person name="Rosovitz M.J."/>
            <person name="Riley D.R."/>
            <person name="Daugherty S."/>
            <person name="Martin M."/>
            <person name="Elbourne L.D."/>
            <person name="Paulsen I."/>
            <person name="Biedendieck R."/>
            <person name="Braun C."/>
            <person name="Grayburn S."/>
            <person name="Dhingra S."/>
            <person name="Lukyanchuk V."/>
            <person name="Ball B."/>
            <person name="Ul-Qamar R."/>
            <person name="Seibel J."/>
            <person name="Bremer E."/>
            <person name="Jahn D."/>
            <person name="Ravel J."/>
            <person name="Vary P.S."/>
        </authorList>
    </citation>
    <scope>NUCLEOTIDE SEQUENCE [LARGE SCALE GENOMIC DNA]</scope>
    <source>
        <strain evidence="3">DSM 319 / IMG 1521</strain>
    </source>
</reference>
<dbReference type="SUPFAM" id="SSF53756">
    <property type="entry name" value="UDP-Glycosyltransferase/glycogen phosphorylase"/>
    <property type="match status" value="1"/>
</dbReference>
<protein>
    <submittedName>
        <fullName evidence="2">Glycosyl transferase, group 1</fullName>
    </submittedName>
</protein>
<dbReference type="PANTHER" id="PTHR45947:SF3">
    <property type="entry name" value="SULFOQUINOVOSYL TRANSFERASE SQD2"/>
    <property type="match status" value="1"/>
</dbReference>
<evidence type="ECO:0000313" key="3">
    <source>
        <dbReference type="Proteomes" id="UP000002365"/>
    </source>
</evidence>
<dbReference type="RefSeq" id="WP_013082117.1">
    <property type="nucleotide sequence ID" value="NC_014103.1"/>
</dbReference>
<keyword evidence="2" id="KW-0808">Transferase</keyword>
<dbReference type="Proteomes" id="UP000002365">
    <property type="component" value="Chromosome"/>
</dbReference>
<accession>D5DBJ9</accession>
<dbReference type="InterPro" id="IPR001296">
    <property type="entry name" value="Glyco_trans_1"/>
</dbReference>
<dbReference type="KEGG" id="bmd:BMD_1120"/>
<dbReference type="AlphaFoldDB" id="D5DBJ9"/>
<proteinExistence type="predicted"/>
<dbReference type="EMBL" id="CP001982">
    <property type="protein sequence ID" value="ADF37981.1"/>
    <property type="molecule type" value="Genomic_DNA"/>
</dbReference>
<dbReference type="PANTHER" id="PTHR45947">
    <property type="entry name" value="SULFOQUINOVOSYL TRANSFERASE SQD2"/>
    <property type="match status" value="1"/>
</dbReference>
<evidence type="ECO:0000313" key="2">
    <source>
        <dbReference type="EMBL" id="ADF37981.1"/>
    </source>
</evidence>
<sequence length="378" mass="43514">MNICIVNTGFQLGGVERVAIELANSMQRNGENVSLIDFSGDNTFFYNVDQDINTPQVINPRKLKRKLIKRALYLKYKFNKSPINITNLYKEQVEDLIKYLKNNDHEILILCQGLLTALIPILKKEMPNMKIIAWQHNDYDVYTNQYYKEFISDYILGVNQADLVVCLTASDLDKFKKININSCYIYNPLTISETKISKLNNKNIIFVGRLAINQKGLDYLIDIGNQLEKDWKILVAGEGVDKEKFTKMISDNKLEDKIILKGALKSEELIDLYLSGSIFISTSRWEGFGLVITEAMACGLPIVSFNNLGPKEILKDGDYGILVKDHNINNFITELKKLIEYKESREMFQLKSLERVQDFKIDIILTKWNVELKKLIAK</sequence>
<dbReference type="HOGENOM" id="CLU_009583_0_0_9"/>
<organism evidence="2 3">
    <name type="scientific">Priestia megaterium (strain DSM 319 / IMG 1521)</name>
    <name type="common">Bacillus megaterium</name>
    <dbReference type="NCBI Taxonomy" id="592022"/>
    <lineage>
        <taxon>Bacteria</taxon>
        <taxon>Bacillati</taxon>
        <taxon>Bacillota</taxon>
        <taxon>Bacilli</taxon>
        <taxon>Bacillales</taxon>
        <taxon>Bacillaceae</taxon>
        <taxon>Priestia</taxon>
    </lineage>
</organism>
<dbReference type="Pfam" id="PF00534">
    <property type="entry name" value="Glycos_transf_1"/>
    <property type="match status" value="1"/>
</dbReference>
<evidence type="ECO:0000259" key="1">
    <source>
        <dbReference type="Pfam" id="PF00534"/>
    </source>
</evidence>